<feature type="region of interest" description="Disordered" evidence="1">
    <location>
        <begin position="565"/>
        <end position="595"/>
    </location>
</feature>
<dbReference type="AlphaFoldDB" id="A0A1S6JAL5"/>
<feature type="region of interest" description="Disordered" evidence="1">
    <location>
        <begin position="833"/>
        <end position="969"/>
    </location>
</feature>
<keyword evidence="3" id="KW-1185">Reference proteome</keyword>
<name>A0A1S6JAL5_9ACTN</name>
<feature type="region of interest" description="Disordered" evidence="1">
    <location>
        <begin position="620"/>
        <end position="647"/>
    </location>
</feature>
<sequence>MSTPEESDAVIHLDLRSGAAELDTPPALRARVARQLGQAGLPEPDDPLFLVVDTPAGLTDHQPQYELLTGYRAVGEVRILVLLVGSAPGSYAGEGEAFQPDRRLVRPAVLRASGCALLWAGDLRSARTALERPTPDDPDALAVLVDVLSVPDVYLTVLDRLEALPDAVAAPGVRLLEQDLPPEVRDRAWRDALARFAGEDTELAPDVLATASSGADLPEPLRGLVTGRGARGQRHRDPDGVADDAYRACAEAIDRAEDALAGLGSLPGLLRPARREAFEADVDQARHDLDSYRELVGAALRGGGATASAAEAAARLAALGLRVPSAEGTGERIGEGLKEFAGKLLGQGLTLRSVAQRFTGLAGRVEPVPGTALLPRLAACPSGDVTGPAGDQDGARDRGDVAAVAGPAAAAAAGLLGALWQGPLLALALAVPLLFVGMAVLGTARLRETGRTGRWAVAPRVAACTGAAAGAASAYAADPPRWVSTVGLLLALGVAAETVRRLWRAAAGAWAPGHATAALRRALDELDALLAEAVREHWAVEERLYCADAARSVAGMLRATAAAAEAEAVPEPERPAAGGGSGAGDGAGGGAGTLAEDDWLSSTSVLETDAFAGDDDADWASAYARPDGQPAWDEPAGERPAGAPWEDRAASAPRWLDRENGEGGPELVATLAADLTDAALVAMDPYWGAVERGQAGALALRRTEERVRELLSAARRHLRHNGVLAPPPFAAARRVRATSASLLGTDPRGLAELVGTEADRQAVVQLSSPEQGTLLSRDPAAAVWIRFAPRAMRDEMEKAWETNGSTQPATVLWTSSGRYAGLLRLTPLRMGVVDTVRPRQSPGPDGTDPYGRPDAYGPRHPYRAASYDGTDTYGRSGRHDETDGDEHTDRKERRDRYERADSRRQANDRADTGAPAEPYARPDTYDPADPFDRADPYDPADTGDRADSYRLADPADPASPYERGDGDPR</sequence>
<organism evidence="2 3">
    <name type="scientific">Streptomyces pactum</name>
    <dbReference type="NCBI Taxonomy" id="68249"/>
    <lineage>
        <taxon>Bacteria</taxon>
        <taxon>Bacillati</taxon>
        <taxon>Actinomycetota</taxon>
        <taxon>Actinomycetes</taxon>
        <taxon>Kitasatosporales</taxon>
        <taxon>Streptomycetaceae</taxon>
        <taxon>Streptomyces</taxon>
    </lineage>
</organism>
<protein>
    <submittedName>
        <fullName evidence="2">Uncharacterized protein</fullName>
    </submittedName>
</protein>
<dbReference type="RefSeq" id="WP_063787568.1">
    <property type="nucleotide sequence ID" value="NZ_CP019724.1"/>
</dbReference>
<reference evidence="2 3" key="1">
    <citation type="submission" date="2017-02" db="EMBL/GenBank/DDBJ databases">
        <title>Streptomyces pactum ACT12 Genome sequencing and assembly.</title>
        <authorList>
            <person name="Xue Q."/>
            <person name="Yan X."/>
            <person name="Jia L."/>
            <person name="Yan H."/>
        </authorList>
    </citation>
    <scope>NUCLEOTIDE SEQUENCE [LARGE SCALE GENOMIC DNA]</scope>
    <source>
        <strain evidence="2 3">ACT12</strain>
    </source>
</reference>
<evidence type="ECO:0000313" key="3">
    <source>
        <dbReference type="Proteomes" id="UP000189443"/>
    </source>
</evidence>
<proteinExistence type="predicted"/>
<accession>A0A1S6JAL5</accession>
<evidence type="ECO:0000313" key="2">
    <source>
        <dbReference type="EMBL" id="AQS68798.1"/>
    </source>
</evidence>
<feature type="compositionally biased region" description="Basic and acidic residues" evidence="1">
    <location>
        <begin position="930"/>
        <end position="950"/>
    </location>
</feature>
<dbReference type="KEGG" id="spac:B1H29_19340"/>
<evidence type="ECO:0000256" key="1">
    <source>
        <dbReference type="SAM" id="MobiDB-lite"/>
    </source>
</evidence>
<dbReference type="EMBL" id="CP019724">
    <property type="protein sequence ID" value="AQS68798.1"/>
    <property type="molecule type" value="Genomic_DNA"/>
</dbReference>
<feature type="region of interest" description="Disordered" evidence="1">
    <location>
        <begin position="219"/>
        <end position="239"/>
    </location>
</feature>
<feature type="compositionally biased region" description="Basic and acidic residues" evidence="1">
    <location>
        <begin position="877"/>
        <end position="911"/>
    </location>
</feature>
<gene>
    <name evidence="2" type="ORF">B1H29_19340</name>
</gene>
<feature type="compositionally biased region" description="Gly residues" evidence="1">
    <location>
        <begin position="577"/>
        <end position="592"/>
    </location>
</feature>
<dbReference type="Proteomes" id="UP000189443">
    <property type="component" value="Chromosome"/>
</dbReference>